<dbReference type="GO" id="GO:0005634">
    <property type="term" value="C:nucleus"/>
    <property type="evidence" value="ECO:0007669"/>
    <property type="project" value="TreeGrafter"/>
</dbReference>
<evidence type="ECO:0000256" key="3">
    <source>
        <dbReference type="ARBA" id="ARBA00007812"/>
    </source>
</evidence>
<feature type="binding site" evidence="10">
    <location>
        <position position="420"/>
    </location>
    <ligand>
        <name>Mg(2+)</name>
        <dbReference type="ChEBI" id="CHEBI:18420"/>
    </ligand>
</feature>
<dbReference type="PIRSF" id="PIRSF036565">
    <property type="entry name" value="Pyruvt_ip_decrb"/>
    <property type="match status" value="1"/>
</dbReference>
<comment type="similarity">
    <text evidence="3 11">Belongs to the TPP enzyme family.</text>
</comment>
<name>A0AAV5AKQ1_9AGAM</name>
<dbReference type="PANTHER" id="PTHR43452:SF30">
    <property type="entry name" value="PYRUVATE DECARBOXYLASE ISOZYME 1-RELATED"/>
    <property type="match status" value="1"/>
</dbReference>
<feature type="domain" description="Thiamine pyrophosphate enzyme TPP-binding" evidence="13">
    <location>
        <begin position="386"/>
        <end position="503"/>
    </location>
</feature>
<comment type="cofactor">
    <cofactor evidence="1">
        <name>thiamine diphosphate</name>
        <dbReference type="ChEBI" id="CHEBI:58937"/>
    </cofactor>
</comment>
<organism evidence="15 16">
    <name type="scientific">Clathrus columnatus</name>
    <dbReference type="NCBI Taxonomy" id="1419009"/>
    <lineage>
        <taxon>Eukaryota</taxon>
        <taxon>Fungi</taxon>
        <taxon>Dikarya</taxon>
        <taxon>Basidiomycota</taxon>
        <taxon>Agaricomycotina</taxon>
        <taxon>Agaricomycetes</taxon>
        <taxon>Phallomycetidae</taxon>
        <taxon>Phallales</taxon>
        <taxon>Clathraceae</taxon>
        <taxon>Clathrus</taxon>
    </lineage>
</organism>
<dbReference type="Gene3D" id="3.40.50.1220">
    <property type="entry name" value="TPP-binding domain"/>
    <property type="match status" value="1"/>
</dbReference>
<feature type="domain" description="Thiamine pyrophosphate enzyme N-terminal TPP-binding" evidence="14">
    <location>
        <begin position="12"/>
        <end position="124"/>
    </location>
</feature>
<proteinExistence type="inferred from homology"/>
<dbReference type="InterPro" id="IPR012110">
    <property type="entry name" value="PDC/IPDC-like"/>
</dbReference>
<evidence type="ECO:0008006" key="17">
    <source>
        <dbReference type="Google" id="ProtNLM"/>
    </source>
</evidence>
<dbReference type="AlphaFoldDB" id="A0AAV5AKQ1"/>
<evidence type="ECO:0000313" key="16">
    <source>
        <dbReference type="Proteomes" id="UP001050691"/>
    </source>
</evidence>
<evidence type="ECO:0000259" key="14">
    <source>
        <dbReference type="Pfam" id="PF02776"/>
    </source>
</evidence>
<evidence type="ECO:0000256" key="10">
    <source>
        <dbReference type="PIRSR" id="PIRSR036565-2"/>
    </source>
</evidence>
<dbReference type="GO" id="GO:0030976">
    <property type="term" value="F:thiamine pyrophosphate binding"/>
    <property type="evidence" value="ECO:0007669"/>
    <property type="project" value="InterPro"/>
</dbReference>
<dbReference type="FunFam" id="3.40.50.970:FF:000024">
    <property type="entry name" value="Pyruvate decarboxylase isozyme"/>
    <property type="match status" value="1"/>
</dbReference>
<evidence type="ECO:0000259" key="12">
    <source>
        <dbReference type="Pfam" id="PF00205"/>
    </source>
</evidence>
<gene>
    <name evidence="15" type="ORF">Clacol_007524</name>
</gene>
<keyword evidence="9" id="KW-0456">Lyase</keyword>
<dbReference type="SUPFAM" id="SSF52518">
    <property type="entry name" value="Thiamin diphosphate-binding fold (THDP-binding)"/>
    <property type="match status" value="2"/>
</dbReference>
<evidence type="ECO:0000256" key="8">
    <source>
        <dbReference type="ARBA" id="ARBA00023128"/>
    </source>
</evidence>
<sequence length="544" mass="59836">MSSVPPKEETITIAKYILKRLVQLNVRSMFGVPGDFNLAFLDFVEDDEDIEWIGNCNELNATYAADGYARIAQSCNSQSLGVVTTTFGVGELSAINGIAGAFSEHIPVLHIVGVPSTNQQKTRPMLHHTLGDGRFEAYTIAAEQFTKCQAILKDSQNAAALIDRVITDCVVWVESFVINHIVDLVIKAGGDVAILVDGCVLRHHAVQETRDFITSTGFPVYSAPMGKSIISETYERFGGIYNGQSTLPEVLKSVESSRLIISIGSIKSDYNTGNFTYHLPPSATIELHSDHTKLGFAVFSGVGMKHLLPKLTKRLGAIDARGRLAPVAKWGVSVPPEDNPLITHVWLWPRMGRFIKETDVILVETGTSSFGALEICLPDHCIYAAQILWGSIGWSVGATLGAALAARERGLGRVCLFVGDGSLQLTVQELSTMIKWKLKPIIFVLNNRGYTVERYLHGEKRKYNDIENWKWTELLSTFGGIEGQTCCSYKVETKQELSTLLDSNHFAKAEVIQVVEILLDKFDAPETLKTVAELSKKTQKTNAN</sequence>
<evidence type="ECO:0000256" key="2">
    <source>
        <dbReference type="ARBA" id="ARBA00004173"/>
    </source>
</evidence>
<dbReference type="CDD" id="cd02005">
    <property type="entry name" value="TPP_PDC_IPDC"/>
    <property type="match status" value="1"/>
</dbReference>
<evidence type="ECO:0000256" key="4">
    <source>
        <dbReference type="ARBA" id="ARBA00022723"/>
    </source>
</evidence>
<dbReference type="Pfam" id="PF02775">
    <property type="entry name" value="TPP_enzyme_C"/>
    <property type="match status" value="1"/>
</dbReference>
<dbReference type="PANTHER" id="PTHR43452">
    <property type="entry name" value="PYRUVATE DECARBOXYLASE"/>
    <property type="match status" value="1"/>
</dbReference>
<dbReference type="SUPFAM" id="SSF52467">
    <property type="entry name" value="DHS-like NAD/FAD-binding domain"/>
    <property type="match status" value="1"/>
</dbReference>
<dbReference type="GO" id="GO:0000287">
    <property type="term" value="F:magnesium ion binding"/>
    <property type="evidence" value="ECO:0007669"/>
    <property type="project" value="InterPro"/>
</dbReference>
<evidence type="ECO:0000256" key="1">
    <source>
        <dbReference type="ARBA" id="ARBA00001964"/>
    </source>
</evidence>
<evidence type="ECO:0000256" key="6">
    <source>
        <dbReference type="ARBA" id="ARBA00022842"/>
    </source>
</evidence>
<reference evidence="15" key="1">
    <citation type="submission" date="2021-10" db="EMBL/GenBank/DDBJ databases">
        <title>De novo Genome Assembly of Clathrus columnatus (Basidiomycota, Fungi) Using Illumina and Nanopore Sequence Data.</title>
        <authorList>
            <person name="Ogiso-Tanaka E."/>
            <person name="Itagaki H."/>
            <person name="Hosoya T."/>
            <person name="Hosaka K."/>
        </authorList>
    </citation>
    <scope>NUCLEOTIDE SEQUENCE</scope>
    <source>
        <strain evidence="15">MO-923</strain>
    </source>
</reference>
<dbReference type="CDD" id="cd07038">
    <property type="entry name" value="TPP_PYR_PDC_IPDC_like"/>
    <property type="match status" value="1"/>
</dbReference>
<dbReference type="Proteomes" id="UP001050691">
    <property type="component" value="Unassembled WGS sequence"/>
</dbReference>
<accession>A0AAV5AKQ1</accession>
<evidence type="ECO:0000313" key="15">
    <source>
        <dbReference type="EMBL" id="GJJ13273.1"/>
    </source>
</evidence>
<dbReference type="GO" id="GO:0005739">
    <property type="term" value="C:mitochondrion"/>
    <property type="evidence" value="ECO:0007669"/>
    <property type="project" value="UniProtKB-SubCell"/>
</dbReference>
<evidence type="ECO:0000256" key="5">
    <source>
        <dbReference type="ARBA" id="ARBA00022793"/>
    </source>
</evidence>
<keyword evidence="6 10" id="KW-0460">Magnesium</keyword>
<comment type="caution">
    <text evidence="15">The sequence shown here is derived from an EMBL/GenBank/DDBJ whole genome shotgun (WGS) entry which is preliminary data.</text>
</comment>
<keyword evidence="5" id="KW-0210">Decarboxylase</keyword>
<dbReference type="EMBL" id="BPWL01000008">
    <property type="protein sequence ID" value="GJJ13273.1"/>
    <property type="molecule type" value="Genomic_DNA"/>
</dbReference>
<comment type="cofactor">
    <cofactor evidence="10">
        <name>Mg(2+)</name>
        <dbReference type="ChEBI" id="CHEBI:18420"/>
    </cofactor>
    <text evidence="10">Binds 1 Mg(2+) per subunit.</text>
</comment>
<keyword evidence="8" id="KW-0496">Mitochondrion</keyword>
<keyword evidence="16" id="KW-1185">Reference proteome</keyword>
<comment type="subcellular location">
    <subcellularLocation>
        <location evidence="2">Mitochondrion</location>
    </subcellularLocation>
</comment>
<feature type="binding site" evidence="10">
    <location>
        <position position="447"/>
    </location>
    <ligand>
        <name>Mg(2+)</name>
        <dbReference type="ChEBI" id="CHEBI:18420"/>
    </ligand>
</feature>
<dbReference type="InterPro" id="IPR047213">
    <property type="entry name" value="TPP_PYR_PDC_IPDC-like"/>
</dbReference>
<dbReference type="InterPro" id="IPR012001">
    <property type="entry name" value="Thiamin_PyroP_enz_TPP-bd_dom"/>
</dbReference>
<evidence type="ECO:0000256" key="11">
    <source>
        <dbReference type="RuleBase" id="RU362132"/>
    </source>
</evidence>
<evidence type="ECO:0000259" key="13">
    <source>
        <dbReference type="Pfam" id="PF02775"/>
    </source>
</evidence>
<dbReference type="InterPro" id="IPR029061">
    <property type="entry name" value="THDP-binding"/>
</dbReference>
<feature type="domain" description="Thiamine pyrophosphate enzyme central" evidence="12">
    <location>
        <begin position="186"/>
        <end position="295"/>
    </location>
</feature>
<dbReference type="GO" id="GO:0000949">
    <property type="term" value="P:aromatic amino acid family catabolic process to alcohol via Ehrlich pathway"/>
    <property type="evidence" value="ECO:0007669"/>
    <property type="project" value="TreeGrafter"/>
</dbReference>
<dbReference type="InterPro" id="IPR012000">
    <property type="entry name" value="Thiamin_PyroP_enz_cen_dom"/>
</dbReference>
<keyword evidence="4 10" id="KW-0479">Metal-binding</keyword>
<dbReference type="Pfam" id="PF02776">
    <property type="entry name" value="TPP_enzyme_N"/>
    <property type="match status" value="1"/>
</dbReference>
<dbReference type="Gene3D" id="3.40.50.970">
    <property type="match status" value="2"/>
</dbReference>
<dbReference type="GO" id="GO:0005829">
    <property type="term" value="C:cytosol"/>
    <property type="evidence" value="ECO:0007669"/>
    <property type="project" value="TreeGrafter"/>
</dbReference>
<feature type="binding site" evidence="10">
    <location>
        <position position="449"/>
    </location>
    <ligand>
        <name>Mg(2+)</name>
        <dbReference type="ChEBI" id="CHEBI:18420"/>
    </ligand>
</feature>
<dbReference type="FunFam" id="3.40.50.970:FF:000019">
    <property type="entry name" value="Pyruvate decarboxylase isozyme"/>
    <property type="match status" value="1"/>
</dbReference>
<keyword evidence="7 11" id="KW-0786">Thiamine pyrophosphate</keyword>
<dbReference type="InterPro" id="IPR047214">
    <property type="entry name" value="TPP_PDC_IPDC"/>
</dbReference>
<dbReference type="Pfam" id="PF00205">
    <property type="entry name" value="TPP_enzyme_M"/>
    <property type="match status" value="1"/>
</dbReference>
<protein>
    <recommendedName>
        <fullName evidence="17">Pyruvate decarboxylase</fullName>
    </recommendedName>
</protein>
<evidence type="ECO:0000256" key="9">
    <source>
        <dbReference type="ARBA" id="ARBA00023239"/>
    </source>
</evidence>
<dbReference type="InterPro" id="IPR029035">
    <property type="entry name" value="DHS-like_NAD/FAD-binding_dom"/>
</dbReference>
<dbReference type="InterPro" id="IPR011766">
    <property type="entry name" value="TPP_enzyme_TPP-bd"/>
</dbReference>
<dbReference type="GO" id="GO:0004737">
    <property type="term" value="F:pyruvate decarboxylase activity"/>
    <property type="evidence" value="ECO:0007669"/>
    <property type="project" value="TreeGrafter"/>
</dbReference>
<evidence type="ECO:0000256" key="7">
    <source>
        <dbReference type="ARBA" id="ARBA00023052"/>
    </source>
</evidence>